<sequence>MDSEGTQGREGLPIFLELENAQETEVKVSPPTSGSDNPELGIEALTRLGAWSVIRKGIAVRLSRSLIL</sequence>
<accession>A0A9D4ADL6</accession>
<dbReference type="Proteomes" id="UP000828251">
    <property type="component" value="Unassembled WGS sequence"/>
</dbReference>
<reference evidence="1 2" key="1">
    <citation type="journal article" date="2021" name="Plant Biotechnol. J.">
        <title>Multi-omics assisted identification of the key and species-specific regulatory components of drought-tolerant mechanisms in Gossypium stocksii.</title>
        <authorList>
            <person name="Yu D."/>
            <person name="Ke L."/>
            <person name="Zhang D."/>
            <person name="Wu Y."/>
            <person name="Sun Y."/>
            <person name="Mei J."/>
            <person name="Sun J."/>
            <person name="Sun Y."/>
        </authorList>
    </citation>
    <scope>NUCLEOTIDE SEQUENCE [LARGE SCALE GENOMIC DNA]</scope>
    <source>
        <strain evidence="2">cv. E1</strain>
        <tissue evidence="1">Leaf</tissue>
    </source>
</reference>
<protein>
    <submittedName>
        <fullName evidence="1">Uncharacterized protein</fullName>
    </submittedName>
</protein>
<evidence type="ECO:0000313" key="1">
    <source>
        <dbReference type="EMBL" id="KAH1107940.1"/>
    </source>
</evidence>
<evidence type="ECO:0000313" key="2">
    <source>
        <dbReference type="Proteomes" id="UP000828251"/>
    </source>
</evidence>
<dbReference type="EMBL" id="JAIQCV010000004">
    <property type="protein sequence ID" value="KAH1107940.1"/>
    <property type="molecule type" value="Genomic_DNA"/>
</dbReference>
<name>A0A9D4ADL6_9ROSI</name>
<keyword evidence="2" id="KW-1185">Reference proteome</keyword>
<organism evidence="1 2">
    <name type="scientific">Gossypium stocksii</name>
    <dbReference type="NCBI Taxonomy" id="47602"/>
    <lineage>
        <taxon>Eukaryota</taxon>
        <taxon>Viridiplantae</taxon>
        <taxon>Streptophyta</taxon>
        <taxon>Embryophyta</taxon>
        <taxon>Tracheophyta</taxon>
        <taxon>Spermatophyta</taxon>
        <taxon>Magnoliopsida</taxon>
        <taxon>eudicotyledons</taxon>
        <taxon>Gunneridae</taxon>
        <taxon>Pentapetalae</taxon>
        <taxon>rosids</taxon>
        <taxon>malvids</taxon>
        <taxon>Malvales</taxon>
        <taxon>Malvaceae</taxon>
        <taxon>Malvoideae</taxon>
        <taxon>Gossypium</taxon>
    </lineage>
</organism>
<dbReference type="AlphaFoldDB" id="A0A9D4ADL6"/>
<comment type="caution">
    <text evidence="1">The sequence shown here is derived from an EMBL/GenBank/DDBJ whole genome shotgun (WGS) entry which is preliminary data.</text>
</comment>
<proteinExistence type="predicted"/>
<gene>
    <name evidence="1" type="ORF">J1N35_011708</name>
</gene>